<dbReference type="AlphaFoldDB" id="A0A8H6X4P0"/>
<keyword evidence="3" id="KW-1185">Reference proteome</keyword>
<gene>
    <name evidence="2" type="ORF">MVEN_02271800</name>
</gene>
<organism evidence="2 3">
    <name type="scientific">Mycena venus</name>
    <dbReference type="NCBI Taxonomy" id="2733690"/>
    <lineage>
        <taxon>Eukaryota</taxon>
        <taxon>Fungi</taxon>
        <taxon>Dikarya</taxon>
        <taxon>Basidiomycota</taxon>
        <taxon>Agaricomycotina</taxon>
        <taxon>Agaricomycetes</taxon>
        <taxon>Agaricomycetidae</taxon>
        <taxon>Agaricales</taxon>
        <taxon>Marasmiineae</taxon>
        <taxon>Mycenaceae</taxon>
        <taxon>Mycena</taxon>
    </lineage>
</organism>
<keyword evidence="1" id="KW-0175">Coiled coil</keyword>
<protein>
    <submittedName>
        <fullName evidence="2">F-box domain-containing protein</fullName>
    </submittedName>
</protein>
<dbReference type="OrthoDB" id="2269034at2759"/>
<accession>A0A8H6X4P0</accession>
<dbReference type="EMBL" id="JACAZI010000026">
    <property type="protein sequence ID" value="KAF7334425.1"/>
    <property type="molecule type" value="Genomic_DNA"/>
</dbReference>
<name>A0A8H6X4P0_9AGAR</name>
<evidence type="ECO:0000313" key="2">
    <source>
        <dbReference type="EMBL" id="KAF7334425.1"/>
    </source>
</evidence>
<comment type="caution">
    <text evidence="2">The sequence shown here is derived from an EMBL/GenBank/DDBJ whole genome shotgun (WGS) entry which is preliminary data.</text>
</comment>
<feature type="coiled-coil region" evidence="1">
    <location>
        <begin position="5"/>
        <end position="32"/>
    </location>
</feature>
<evidence type="ECO:0000313" key="3">
    <source>
        <dbReference type="Proteomes" id="UP000620124"/>
    </source>
</evidence>
<proteinExistence type="predicted"/>
<dbReference type="Gene3D" id="1.20.1280.50">
    <property type="match status" value="1"/>
</dbReference>
<sequence length="373" mass="41878">MHSGAAADRARIAELEAQILDLERALATLRLQKTVVQERLDSYKYPILTMPNEIISEIFTHFLPTYPRCPPLTGLLSPTLLTHICHKWRDIALASPALWRSILVSEAIPFLIQRTRVLDILSRSGSCPLSIQIEGWEDETIHNPDLKGTLAAVLSHSARWEYLALRPAGIQLPDIQGSFPLLSELDIWLEYFGPPGATNTAFLELPQLCTVTLNDAAALHFVLPWVQITRLNLLRVYMHECLPVLRQTSNLVHCELQLYFDPDRRDDVLDLISLPCLESLTFNDPKPHESATQTCIHPLDVFITPALCNLDIPEKFLGRKPIESLTSFISKSGCALQDLRIIGKISVPRGSYRAAFPSIPRLCFEDSEDDSSS</sequence>
<dbReference type="Proteomes" id="UP000620124">
    <property type="component" value="Unassembled WGS sequence"/>
</dbReference>
<reference evidence="2" key="1">
    <citation type="submission" date="2020-05" db="EMBL/GenBank/DDBJ databases">
        <title>Mycena genomes resolve the evolution of fungal bioluminescence.</title>
        <authorList>
            <person name="Tsai I.J."/>
        </authorList>
    </citation>
    <scope>NUCLEOTIDE SEQUENCE</scope>
    <source>
        <strain evidence="2">CCC161011</strain>
    </source>
</reference>
<evidence type="ECO:0000256" key="1">
    <source>
        <dbReference type="SAM" id="Coils"/>
    </source>
</evidence>